<protein>
    <submittedName>
        <fullName evidence="1">Uncharacterized protein</fullName>
    </submittedName>
</protein>
<dbReference type="Proteomes" id="UP001232148">
    <property type="component" value="Unassembled WGS sequence"/>
</dbReference>
<organism evidence="1 2">
    <name type="scientific">Colletotrichum zoysiae</name>
    <dbReference type="NCBI Taxonomy" id="1216348"/>
    <lineage>
        <taxon>Eukaryota</taxon>
        <taxon>Fungi</taxon>
        <taxon>Dikarya</taxon>
        <taxon>Ascomycota</taxon>
        <taxon>Pezizomycotina</taxon>
        <taxon>Sordariomycetes</taxon>
        <taxon>Hypocreomycetidae</taxon>
        <taxon>Glomerellales</taxon>
        <taxon>Glomerellaceae</taxon>
        <taxon>Colletotrichum</taxon>
        <taxon>Colletotrichum graminicola species complex</taxon>
    </lineage>
</organism>
<gene>
    <name evidence="1" type="ORF">LX32DRAFT_156257</name>
</gene>
<proteinExistence type="predicted"/>
<evidence type="ECO:0000313" key="2">
    <source>
        <dbReference type="Proteomes" id="UP001232148"/>
    </source>
</evidence>
<dbReference type="EMBL" id="MU842827">
    <property type="protein sequence ID" value="KAK2032794.1"/>
    <property type="molecule type" value="Genomic_DNA"/>
</dbReference>
<evidence type="ECO:0000313" key="1">
    <source>
        <dbReference type="EMBL" id="KAK2032794.1"/>
    </source>
</evidence>
<comment type="caution">
    <text evidence="1">The sequence shown here is derived from an EMBL/GenBank/DDBJ whole genome shotgun (WGS) entry which is preliminary data.</text>
</comment>
<keyword evidence="2" id="KW-1185">Reference proteome</keyword>
<accession>A0AAD9HRY7</accession>
<reference evidence="1" key="1">
    <citation type="submission" date="2021-06" db="EMBL/GenBank/DDBJ databases">
        <title>Comparative genomics, transcriptomics and evolutionary studies reveal genomic signatures of adaptation to plant cell wall in hemibiotrophic fungi.</title>
        <authorList>
            <consortium name="DOE Joint Genome Institute"/>
            <person name="Baroncelli R."/>
            <person name="Diaz J.F."/>
            <person name="Benocci T."/>
            <person name="Peng M."/>
            <person name="Battaglia E."/>
            <person name="Haridas S."/>
            <person name="Andreopoulos W."/>
            <person name="Labutti K."/>
            <person name="Pangilinan J."/>
            <person name="Floch G.L."/>
            <person name="Makela M.R."/>
            <person name="Henrissat B."/>
            <person name="Grigoriev I.V."/>
            <person name="Crouch J.A."/>
            <person name="De Vries R.P."/>
            <person name="Sukno S.A."/>
            <person name="Thon M.R."/>
        </authorList>
    </citation>
    <scope>NUCLEOTIDE SEQUENCE</scope>
    <source>
        <strain evidence="1">MAFF235873</strain>
    </source>
</reference>
<dbReference type="AlphaFoldDB" id="A0AAD9HRY7"/>
<name>A0AAD9HRY7_9PEZI</name>
<sequence length="160" mass="17837">MPSVARRAMRLRNELKPSCVRVQEGRGTHRHTTSVLIVEPRWVLSVRLSLMVIRDSPGTRCALFHFPFALLGVARMFSNPVGALGSRRSEAFLSALGIAQQLQRGQPFHTLTAAVPGTYFRTVPRRRCETKKRNAYRSASSGTGLGPRVVWKRGRCCCST</sequence>